<feature type="compositionally biased region" description="Polar residues" evidence="2">
    <location>
        <begin position="3110"/>
        <end position="3120"/>
    </location>
</feature>
<feature type="domain" description="Bacterial Ig-like" evidence="3">
    <location>
        <begin position="3317"/>
        <end position="3420"/>
    </location>
</feature>
<feature type="domain" description="Bacterial Ig-like" evidence="3">
    <location>
        <begin position="4589"/>
        <end position="4665"/>
    </location>
</feature>
<feature type="domain" description="Bacterial Ig-like" evidence="3">
    <location>
        <begin position="179"/>
        <end position="255"/>
    </location>
</feature>
<reference evidence="5 6" key="1">
    <citation type="submission" date="2016-12" db="EMBL/GenBank/DDBJ databases">
        <title>Comparative genomics of Bartonella apis.</title>
        <authorList>
            <person name="Engel P."/>
        </authorList>
    </citation>
    <scope>NUCLEOTIDE SEQUENCE [LARGE SCALE GENOMIC DNA]</scope>
    <source>
        <strain evidence="5 6">PEB0149</strain>
    </source>
</reference>
<feature type="domain" description="Bacterial Ig-like" evidence="3">
    <location>
        <begin position="974"/>
        <end position="1055"/>
    </location>
</feature>
<feature type="compositionally biased region" description="Polar residues" evidence="2">
    <location>
        <begin position="2436"/>
        <end position="2455"/>
    </location>
</feature>
<feature type="domain" description="Bacterial Ig-like" evidence="3">
    <location>
        <begin position="1312"/>
        <end position="1401"/>
    </location>
</feature>
<feature type="region of interest" description="Disordered" evidence="2">
    <location>
        <begin position="3110"/>
        <end position="3129"/>
    </location>
</feature>
<dbReference type="InterPro" id="IPR044016">
    <property type="entry name" value="Big_13"/>
</dbReference>
<feature type="domain" description="Bacterial Ig-like" evidence="3">
    <location>
        <begin position="4002"/>
        <end position="4082"/>
    </location>
</feature>
<feature type="region of interest" description="Disordered" evidence="2">
    <location>
        <begin position="713"/>
        <end position="768"/>
    </location>
</feature>
<feature type="domain" description="Bacterial Ig-like" evidence="3">
    <location>
        <begin position="1659"/>
        <end position="1754"/>
    </location>
</feature>
<feature type="domain" description="Bacterial Ig-like" evidence="3">
    <location>
        <begin position="3886"/>
        <end position="3986"/>
    </location>
</feature>
<feature type="domain" description="Bacterial Ig-like" evidence="3">
    <location>
        <begin position="2123"/>
        <end position="2196"/>
    </location>
</feature>
<feature type="domain" description="Bacterial Ig-like" evidence="3">
    <location>
        <begin position="858"/>
        <end position="940"/>
    </location>
</feature>
<feature type="domain" description="Bacterial Ig-like" evidence="3">
    <location>
        <begin position="3097"/>
        <end position="3193"/>
    </location>
</feature>
<dbReference type="SUPFAM" id="SSF51120">
    <property type="entry name" value="beta-Roll"/>
    <property type="match status" value="1"/>
</dbReference>
<feature type="compositionally biased region" description="Basic and acidic residues" evidence="2">
    <location>
        <begin position="1848"/>
        <end position="1863"/>
    </location>
</feature>
<dbReference type="InterPro" id="IPR048051">
    <property type="entry name" value="BapA-like_prefix-like"/>
</dbReference>
<dbReference type="Gene3D" id="3.30.420.430">
    <property type="match status" value="7"/>
</dbReference>
<dbReference type="NCBIfam" id="NF033510">
    <property type="entry name" value="Ca_tandemer"/>
    <property type="match status" value="18"/>
</dbReference>
<feature type="region of interest" description="Disordered" evidence="2">
    <location>
        <begin position="1523"/>
        <end position="1548"/>
    </location>
</feature>
<feature type="domain" description="Bacterial Ig-like" evidence="3">
    <location>
        <begin position="5021"/>
        <end position="5100"/>
    </location>
</feature>
<feature type="region of interest" description="Disordered" evidence="2">
    <location>
        <begin position="2552"/>
        <end position="2576"/>
    </location>
</feature>
<evidence type="ECO:0000256" key="1">
    <source>
        <dbReference type="ARBA" id="ARBA00022729"/>
    </source>
</evidence>
<dbReference type="Pfam" id="PF22783">
    <property type="entry name" value="BapA_N"/>
    <property type="match status" value="1"/>
</dbReference>
<evidence type="ECO:0000313" key="6">
    <source>
        <dbReference type="Proteomes" id="UP000187344"/>
    </source>
</evidence>
<dbReference type="NCBIfam" id="NF033677">
    <property type="entry name" value="biofilm_BapA_N"/>
    <property type="match status" value="1"/>
</dbReference>
<feature type="region of interest" description="Disordered" evidence="2">
    <location>
        <begin position="2216"/>
        <end position="2236"/>
    </location>
</feature>
<evidence type="ECO:0000256" key="2">
    <source>
        <dbReference type="SAM" id="MobiDB-lite"/>
    </source>
</evidence>
<dbReference type="Pfam" id="PF13517">
    <property type="entry name" value="FG-GAP_3"/>
    <property type="match status" value="1"/>
</dbReference>
<feature type="domain" description="Bacterial Ig-like" evidence="3">
    <location>
        <begin position="1425"/>
        <end position="1507"/>
    </location>
</feature>
<feature type="region of interest" description="Disordered" evidence="2">
    <location>
        <begin position="254"/>
        <end position="303"/>
    </location>
</feature>
<feature type="domain" description="Bacterial Ig-like" evidence="3">
    <location>
        <begin position="4922"/>
        <end position="5007"/>
    </location>
</feature>
<keyword evidence="6" id="KW-1185">Reference proteome</keyword>
<dbReference type="RefSeq" id="WP_075869092.1">
    <property type="nucleotide sequence ID" value="NZ_LXYT01000001.1"/>
</dbReference>
<dbReference type="InterPro" id="IPR013783">
    <property type="entry name" value="Ig-like_fold"/>
</dbReference>
<feature type="domain" description="Bacterial Ig-like" evidence="3">
    <location>
        <begin position="3663"/>
        <end position="3765"/>
    </location>
</feature>
<feature type="region of interest" description="Disordered" evidence="2">
    <location>
        <begin position="2756"/>
        <end position="2796"/>
    </location>
</feature>
<feature type="domain" description="Bacterial Ig-like" evidence="3">
    <location>
        <begin position="1538"/>
        <end position="1628"/>
    </location>
</feature>
<dbReference type="InterPro" id="IPR028994">
    <property type="entry name" value="Integrin_alpha_N"/>
</dbReference>
<dbReference type="Proteomes" id="UP000187344">
    <property type="component" value="Unassembled WGS sequence"/>
</dbReference>
<sequence>MTKSDIIKQHPVVKLTEGSGSVDSGGKPHNFVLTADKESITNYTRAGNDLVIDFADGKTVRINNFFSAGHPVCNLIFIDDGTTWLTDFSQALTDNGDGILDTNVFYEEIKDKSGFSQNVLLGILGAAAGAGGIAAAASSGGDDNDYDEPVVNRKSPAAPTYLVINNNDPKNLLAVKNGGYLNDTTPLLSGKGIPGNTIKIHLDGYPDMTTKVNSDGTWSYELPKLSDGKYTAKVTQIDANGKVSAESKYDFNVDTKAPDAPNVSRGVDNVSPDPVGSDGTLKDGDYTNDKTPTLTGKGEPGSTVKIYDTDDKGNKTLVGQGTVDKDGNWSVETNKALSEGHHKLTTTLTDAAGNESAGTDFNVNIDSSRPVGIEDFRVEDNYPEVTGPLPLTGGMTDDDTPVFAGKIGKDATHLIIKLNGHEFVIDRNTLNEAGPQRGAGEKVIHDDGTFAFRLPQAYKLTKGNYNYEVYAKNKVGNESDHINGNFAFDRTLPPAMSDQNLDVIDSVGAVTGSYKNWAQRDSDHKKVTDDSHAVFKGRIPNGYDVTKVDHINIYDNGKKIGEAKVKNDGSWEYSQEWLQGDHRLSAAVVNKFGTIGEQSNPDDYDFWVDLNRAGPPSIQQVQDDQGHYHESGYPTNSNSFFVTGGGPSSGKVTLRLYDKDGNPVKNFKGEPLEWTADVSKDGSWSVNTGDLSHLNPPLKDGEYSFKASAVDSKGTATDASGPHWLDRDTTAPDMPDAPKAMDNVGEKQGEITSGSTTDDDTPTLSGKGKKGEVVKIYDNDGKTPIGETVVGDDGTWSFTPNPPLKGGDHSLTTTLTDSAGNESERSGAVKVTVDKSGVNIFVDGAHDNEGSIRKDVADNGVTDDRTPTLYGRGTPNQTVVITDENGKEIGKTKVDGAGNWQFELPSQAGDNQEVTHTYHAKITNAAGNTQSVDFHLTIDTKAPDAPAIDKVIDNVGNKDNVTNNTNGDKELHSGDTTDDTTPTFSGKGTAGDIIKLYDGDKLVGQSVVKDDGTWSVSPTSPISNTKGMHEFTTTATDPAGNESNHSDKFVLGFDTEPVPAMGNSKDEVDLIDDAGSIVGSYRDGEWATRQGQHGEKVIITDDTTPTLKGHLPTDLLNSGRISTVNIYDNGKLLTKIPVKGDGSWEYTPTLNAGNNHNFEVAYENKAGVEGARTSFPFVLDMATLGQTSIDSATTGTNNAPYTWDNPTKENVFHLQGSAPANSIITVYLKDSSGNVIHTFETTTSDGSGSWSQTVDLNTVSVETRKAIADGRYSFVADARNDAGTVGAKSGDSWVNRDTTAPAKPDIVKAEDNSGDQHGSIEEGKTYDEDMPLFSGKGEKNSIVTIYDGDQVIGKTTVHENGTWSWTPTTPLKAGSHSITTTLTDAAGNVSDKSDPLGFNLDLTPPEVKIDHAVDDYQKDAKTIVNGGATNDATPKLVGRGTPGQKVTILDKTTGSTYETTVNGDGTWEYQLPAQQNAGEDKTHEYIASLINNAGNKVEHHFSLHIDTKAPATPELVEVIDNVGNDPEKYPNGNRSLSDNDITDDTTPTFNGKGVAGDIIKLYTVNDKGERTLIGQTTVNDDGTWSVTPTVALTDDPNHSPTKYTFIVTETDSVGNESDPTDGRNLFIDRTPPVLDDKTIKLVDDKETNVGDFPNWIEKDDGKGGKIKLTNDDTPTMSGRAISSDTQSVNIYDKDSDGKLILIGSAKVDENGDWSFTPPTGHGLGDGVHEWIARPVDKAGNEGQSTPAYKFEVDTKGPTGTLGSDIGLWDDEGPQTGEFDGANGTTAWSINDAGHKVTDDKTPEIKGKLPAGSDVTKVHIYIDGTLASIVNVAADGTWSYTPHLSSGTHKIEARPSDDAGNEGEAKTWDFDIAGAAPGMPAITGIYNNEEKEIDASHPDGKFIDKNQFTNDATPLIKGTGDAGSFINIYIGDKLVAKGVKVGGDGHWAVAIDPSLVGILPNGESWQIRASASDSAGQESDKTGFWPINVDTLKPTTPDLPKLDDHVGDKQGDVAQNTTIDDKAPTIHGKAGEGNVVVDIYDTVDGKTKHVQTVMSDGEGNWSYTPTDLGQGKHSITTTYTDKAGNISDNSPAFDFNIDSSAILVSINYAADNAGHIVKDLANGATTDDTTPTLFGTTTSNTVVTIKEGEKVIGTVTSDEHGNWSFELPEQTNGHHVYTASVTAQNGNNAHSDFALDINNTPPASPDITRVQDDVPLNTDDLISGGKTNDTKPTFYGEGNPGDTVTIYDEIDGKLVKIGTANIGNDHQWVCTVDELAPGAHHFKLQTTNELGVDSEKYTEYDLTVKTDAPTQTTSLVSITEDRGLSDSDFKTGDDSLVFKFGVSEKLPAGYKVQVNVDGKWYDATYDETDGYWYYDHSNIHLSEGVHKIYGRVVDDAGNVKDGPAQDVTIDKTAPIGGDYQIVIDSFTDDVNEEGGSKSRSNGEATNDNTPTLNGHTSGMKPGDYVTVQVKIGDDWVTIGTAKVDESGNWKFAVKGIPGGIAKDHLDDGYHEFRGVITDEAGNLGQASSGFGLDVTTTPPPVINESGLDLFDDQLPTTGTIKKGTTTDDSRPTLKGAANSVDPTKVEKINLYDNGQLVGTGKVNSDGSWSVEPTVPLRQGNHSFVAKPVDHAGNEQSEGTTAWDFNFVGHAPATPSIVNVVDDRGDTIQKNAVTNDSTPLIKGTGTTGSIVHIYVDDVEVATTKVKDDGTWETTLPTLANPATDRNGTSHNIKAQAVDPAGNWSHETGEYPIIVDRQAPDAPDAPTAKDDQGNTITGTTADSTPTLSGKVNGNQSGDKVNIYQDGVKVGEAKVNDQGDWSWTPKDPLGKGNHQFQTSVSDAAGNESGKGSATNITVDTSTVNVSIDYLVDDQAPIETHVTNNSKTDDRTPLIVGKATPNSTVVLTYTDSNNQVHELAKVTADGEGNWSYQVKDSEKLGEGHYVIHAETTSPTNVKSTADFNFDVDITNNQKPSIDRVTDDVGAVQNDVGSGDSTDDTTPTIIGSGAKPYQQVNIYDQEENSKGEKGESKLIGSAIADGQGKWSFTPPSPLGGDTTHHLSATTVDEVGNESEHSNDYNVIVDIKSPEPIANGTVSVTDDVKNDANDFTGQLQKGQYTNDNQPEYSGKAPSDAKTVNIYDNGKLIGSTKVKEDGTWSFTPDETHKLSEGQHTLTARPVDAAGNEGTDCQGSQFIVDTIAPTVTPRIVGVLTDSGTLNDDFITQDKNPTILVGVDNPPLADNEHVEISLDDGQTWIRADYNPNTQQYYYSVQKGHELTDQVYHIKARVVDAAGNVGPVVGHDMTVDTTPPVDGYTVTIDKFHDDVENNVGDYPSGTATNDKTPLLKGTVRGAHVGDVVHLYYRDSQGNLHSVADNIHLTSNGDGTYSWQYQLPELAEGNYQYVAVVKDAAGNEGASSNDFLLTVDVTGPQWGDTNSIKLVDDQQPDTGEIPHSGGVTDDNYPELQAGAGTVTGAAGGIVELYDGNTKIGEGIIQSDGSFKIVPNKAITPGQHRFHLVAVDPAGNRTPLQDVEWNFNFAGHAPGTPSITNIIDEYNNPEGKSVYLQKGQSTDDATPTLHGMGTKGTRIHIYKNDQEINTDDNPVIVGEDGTWTFKLPAGYALKDTSTNGLGTEYRFAVQAVDQTGVPSSKTGEYPIVYDNQAPNKPDVPDIQSDQNPKIGSISNNDTTPDQTPTFSGTVQKPQVGDKVTIYNKVDGSYVKIGEATVDPSSGKWSWTPENPLDKGSYEFATSVTDAAGNESAKSDSTSVTVDPTVVNVSILYAVDDEKDSTGDYTGRISDGGLTNDATPELHGRATANSTVTIYTDVDGVRTEIGKVNADSNGDWTFAWPKDKPLPDGSHTIVAEALLPNNSKMSDSFDLAVDTQNNHVPEIVSAGDDVGANQSDNLVSGAASDDTTPTLKGHGAEPNGMVNIYDTVNGETHLVDSVKADSNGNWEYSVQSPLPEGEHHFQATSVDAAGNESAKSPEFKYTIDLTAPDALKSVNLTDDVPETTGTISNNGVTNDDRPTYSGSATADIDKVFIYDHGVKIGEAKVVNNNGQYTWSYTPDTALANGDHSFQAKPVDAVGNIGIPTGAWNFKVLTGTIATKPTIVGISQDTGFDTNDYVTSDTQPTIYIATSQELDAANGEKVQINIGGQWYDTEYDAASHRYFFRPVTALPASANGTNYIIQTRIIDNAGRTSDIDEKTMTLDNQGPDGTVTLDKFVDNVGVGGDFSSHTDKNYTDDRTPELHGTVTGAKPGDYVVIYLSDKNGNILKDENGNPIKLGSVHPDGTNWKFTPNLDAAHYADNSDYYFVAVLEDKAGNQGPKSLPLGLFLTTEGPDWSGSKDFDVYDDQAPDIGIIGENNKPHVTDDNRPTVKGKAGSLDPAKVDSVLLYDSDPSDPNAKPIGEGRINADGSWQVEPTNPLMPGHHRFWVVPVNHAGVVGKTKSDVFEFDLIGHAPGTPSVTQIGHDDDPNVVFPDNQIQQNGITRDNTPFIKGTGTKGSYVKIYDQFNGEDRLLDTVKVDNDGHWETSLQGLEDGTHKIWVQATDAGGNKSAATAPYPFVVDTTPPASPGRPTITSDIAPNKAVITDDHTDHGTTNDTTPTFSGKIDKSQPGDVVTIYDGDKAIGETKVNPDGSWSFTPTTPLDKGEHHFTTSVKDAAGNESNRGFGTDITIADIGNTVTVDYAFDNEDPIKGPIANGGHTDDTTPELHGTAPAGSRVTVYTDSSKQTKIGDSFNVGSDGKWSIGLTEQTAGEHNYYVEATGTDGTVLAGQDFKLNIDNGEPDRPTITEVTDDVGLIQGVVANGGDRVDNGTTDDTNPTIKGTAPKNSLVIIYDNGKEIGRVYADGDGKWSYTTGAMLTEDNHNFTAVSQNAEGKTSGVSNEYLVKVDITAPEQITGETVQDNVLPNSANGEEGPAIITVNQNDHTNDDSPIFSGTAPSDAKKVRIYDNNKLIAEVDVDSDHTWFWEAGNRNSDAKLANGSHSLTARPVDAAGNEGPASQAHSFIVDKTVPGAKATLDSITDDTGFESSDFTTQDNTLLFSFKVDGTLKDTDKVQALINNQWYDLTYNSANGKWELDWRNKPALADGSYVIKTRVISSTGIYDDDATQKSAKTVVIDSDGSTQHSEFTGFTGKGGKVFQNGEYVDVTNPVLMGKISGNLADLEDGAKIGIYRDHVLLGYVDKSQINADGTFSFKLPDGSLTDRHSYIFTTAIVSKSGYVGEAHDVEVRVDTTGAANVPDYGISNNNTQRGSGDLSYTQAVALNNNGEWQVISNSNVWVFNSNGKAEAHYLNYQTGINNGTVDVWGWGPENVLFGSYTMADYNHDGYIDVWSTKTSYSWFTTAAYVGTGDNQWNYVDVKYGDMFNGASIENHLGGIATFDMNGDGYLDVIQGDSGADSGSIFLNKGATSSNLNGNQFIAMGRQFGGNQSPLTSNFMTDHHVSAIDLDNNGTIDFAGNGEINDTNGVSGYANNWYQLMTLLNSGKSAPVNGVYGTNWSVNQHFDDSLPSFGNGTDESIGPDNYKNTISMTWADYNGDGYMDLFLAKNHHNWHGDRESQIFYNKADGTGQLRNAVGLGDDLDGRWSVAIDWDHDGKMDILEVPGFGGSASGTKLWHNGGVGLDGSVKWDNWDIFGAQGGRLASVNGDVDPRTIDGSGINFIYGIGVVDYDWDGALDVTMQRDNLHSSLILSNKNKVGYGTSLHLRITDKDGANVFYNNTVQLFDSAGKLVAVQVINAQGGIGASDNTGLVHFYGLKENETYSVVVLRNTEGQSNDIGGIAHTHTTDANGYGKDNTIENVNTSWTGLKAVEADHAYILNANKDGDTVTTGAGNNDPATRGYRPGLVGTGYNDLFTAEAGSQSYSGGGGWRNDAGEKYWQASGGEDIVDFGKATNGITVDLSNTGYQSTGFNNAKFNDIEGIYGSKFNDTFTGNNGDNFFDGRGGNDTYHLESGGHDLLLYRLIQQDDATGGNGHDTAYGFKVGDYIDADKTKIDADADRIDVKDLLQGYRADADGAAHFDDKGKAQIDWGDNIKDFLSTRVENGNTILSVDRDGKGNAFQSTDLLTLNNVQTDLETLLANHQIIIG</sequence>
<feature type="compositionally biased region" description="Basic and acidic residues" evidence="2">
    <location>
        <begin position="851"/>
        <end position="866"/>
    </location>
</feature>
<dbReference type="InterPro" id="IPR011049">
    <property type="entry name" value="Serralysin-like_metalloprot_C"/>
</dbReference>
<keyword evidence="1" id="KW-0732">Signal</keyword>
<feature type="compositionally biased region" description="Polar residues" evidence="2">
    <location>
        <begin position="1532"/>
        <end position="1548"/>
    </location>
</feature>
<dbReference type="OrthoDB" id="8481600at2"/>
<feature type="compositionally biased region" description="Basic and acidic residues" evidence="2">
    <location>
        <begin position="1318"/>
        <end position="1327"/>
    </location>
</feature>
<feature type="domain" description="Bacterial Ig-like" evidence="3">
    <location>
        <begin position="2316"/>
        <end position="2409"/>
    </location>
</feature>
<evidence type="ECO:0000313" key="5">
    <source>
        <dbReference type="EMBL" id="OLY43928.1"/>
    </source>
</evidence>
<dbReference type="NCBIfam" id="TIGR03661">
    <property type="entry name" value="T1SS_VCA0849"/>
    <property type="match status" value="1"/>
</dbReference>
<dbReference type="InterPro" id="IPR019960">
    <property type="entry name" value="T1SS_VCA0849"/>
</dbReference>
<feature type="domain" description="Bacterial Ig-like" evidence="3">
    <location>
        <begin position="745"/>
        <end position="834"/>
    </location>
</feature>
<comment type="caution">
    <text evidence="5">The sequence shown here is derived from an EMBL/GenBank/DDBJ whole genome shotgun (WGS) entry which is preliminary data.</text>
</comment>
<feature type="compositionally biased region" description="Polar residues" evidence="2">
    <location>
        <begin position="2770"/>
        <end position="2795"/>
    </location>
</feature>
<feature type="region of interest" description="Disordered" evidence="2">
    <location>
        <begin position="2984"/>
        <end position="3003"/>
    </location>
</feature>
<feature type="domain" description="Biofilm-associated protein BapA-like prefix-like" evidence="4">
    <location>
        <begin position="33"/>
        <end position="93"/>
    </location>
</feature>
<accession>A0A1R0FAH8</accession>
<feature type="domain" description="Bacterial Ig-like" evidence="3">
    <location>
        <begin position="1794"/>
        <end position="1871"/>
    </location>
</feature>
<feature type="compositionally biased region" description="Polar residues" evidence="2">
    <location>
        <begin position="3666"/>
        <end position="3694"/>
    </location>
</feature>
<feature type="compositionally biased region" description="Polar residues" evidence="2">
    <location>
        <begin position="957"/>
        <end position="966"/>
    </location>
</feature>
<feature type="region of interest" description="Disordered" evidence="2">
    <location>
        <begin position="2429"/>
        <end position="2458"/>
    </location>
</feature>
<feature type="domain" description="Bacterial Ig-like" evidence="3">
    <location>
        <begin position="2556"/>
        <end position="2637"/>
    </location>
</feature>
<feature type="domain" description="Bacterial Ig-like" evidence="3">
    <location>
        <begin position="3783"/>
        <end position="3877"/>
    </location>
</feature>
<feature type="compositionally biased region" description="Low complexity" evidence="2">
    <location>
        <begin position="2985"/>
        <end position="3003"/>
    </location>
</feature>
<dbReference type="Gene3D" id="2.60.40.10">
    <property type="entry name" value="Immunoglobulins"/>
    <property type="match status" value="34"/>
</dbReference>
<feature type="domain" description="Bacterial Ig-like" evidence="3">
    <location>
        <begin position="2427"/>
        <end position="2527"/>
    </location>
</feature>
<dbReference type="InterPro" id="IPR013517">
    <property type="entry name" value="FG-GAP"/>
</dbReference>
<name>A0A1R0FAH8_9HYPH</name>
<feature type="domain" description="Bacterial Ig-like" evidence="3">
    <location>
        <begin position="2765"/>
        <end position="2856"/>
    </location>
</feature>
<feature type="region of interest" description="Disordered" evidence="2">
    <location>
        <begin position="4585"/>
        <end position="4610"/>
    </location>
</feature>
<feature type="domain" description="Bacterial Ig-like" evidence="3">
    <location>
        <begin position="278"/>
        <end position="366"/>
    </location>
</feature>
<feature type="region of interest" description="Disordered" evidence="2">
    <location>
        <begin position="3653"/>
        <end position="3694"/>
    </location>
</feature>
<feature type="domain" description="Bacterial Ig-like" evidence="3">
    <location>
        <begin position="4804"/>
        <end position="4888"/>
    </location>
</feature>
<feature type="domain" description="Bacterial Ig-like" evidence="3">
    <location>
        <begin position="1999"/>
        <end position="2097"/>
    </location>
</feature>
<feature type="region of interest" description="Disordered" evidence="2">
    <location>
        <begin position="4356"/>
        <end position="4378"/>
    </location>
</feature>
<dbReference type="SUPFAM" id="SSF69318">
    <property type="entry name" value="Integrin alpha N-terminal domain"/>
    <property type="match status" value="2"/>
</dbReference>
<feature type="domain" description="Bacterial Ig-like" evidence="3">
    <location>
        <begin position="3206"/>
        <end position="3302"/>
    </location>
</feature>
<dbReference type="EMBL" id="LXYT01000001">
    <property type="protein sequence ID" value="OLY43928.1"/>
    <property type="molecule type" value="Genomic_DNA"/>
</dbReference>
<proteinExistence type="predicted"/>
<feature type="compositionally biased region" description="Basic and acidic residues" evidence="2">
    <location>
        <begin position="4359"/>
        <end position="4369"/>
    </location>
</feature>
<evidence type="ECO:0000259" key="4">
    <source>
        <dbReference type="Pfam" id="PF22783"/>
    </source>
</evidence>
<feature type="compositionally biased region" description="Basic and acidic residues" evidence="2">
    <location>
        <begin position="4585"/>
        <end position="4594"/>
    </location>
</feature>
<dbReference type="Pfam" id="PF19077">
    <property type="entry name" value="Big_13"/>
    <property type="match status" value="29"/>
</dbReference>
<gene>
    <name evidence="5" type="ORF">PEB0149_013700</name>
</gene>
<feature type="region of interest" description="Disordered" evidence="2">
    <location>
        <begin position="1842"/>
        <end position="1863"/>
    </location>
</feature>
<feature type="domain" description="Bacterial Ig-like" evidence="3">
    <location>
        <begin position="2978"/>
        <end position="3079"/>
    </location>
</feature>
<feature type="region of interest" description="Disordered" evidence="2">
    <location>
        <begin position="1286"/>
        <end position="1333"/>
    </location>
</feature>
<feature type="domain" description="Bacterial Ig-like" evidence="3">
    <location>
        <begin position="4479"/>
        <end position="4563"/>
    </location>
</feature>
<protein>
    <submittedName>
        <fullName evidence="5">Ig-like domain (Group 3)</fullName>
    </submittedName>
</protein>
<feature type="region of interest" description="Disordered" evidence="2">
    <location>
        <begin position="957"/>
        <end position="984"/>
    </location>
</feature>
<evidence type="ECO:0000259" key="3">
    <source>
        <dbReference type="Pfam" id="PF19077"/>
    </source>
</evidence>
<feature type="region of interest" description="Disordered" evidence="2">
    <location>
        <begin position="851"/>
        <end position="875"/>
    </location>
</feature>
<organism evidence="5 6">
    <name type="scientific">Bartonella apis</name>
    <dbReference type="NCBI Taxonomy" id="1686310"/>
    <lineage>
        <taxon>Bacteria</taxon>
        <taxon>Pseudomonadati</taxon>
        <taxon>Pseudomonadota</taxon>
        <taxon>Alphaproteobacteria</taxon>
        <taxon>Hyphomicrobiales</taxon>
        <taxon>Bartonellaceae</taxon>
        <taxon>Bartonella</taxon>
    </lineage>
</organism>